<dbReference type="RefSeq" id="WP_131760076.1">
    <property type="nucleotide sequence ID" value="NZ_CAACUY010000101.1"/>
</dbReference>
<dbReference type="EMBL" id="JBHTGP010000039">
    <property type="protein sequence ID" value="MFD0692334.1"/>
    <property type="molecule type" value="Genomic_DNA"/>
</dbReference>
<name>A0ABW2Y172_9ACTN</name>
<proteinExistence type="predicted"/>
<dbReference type="Proteomes" id="UP001597063">
    <property type="component" value="Unassembled WGS sequence"/>
</dbReference>
<evidence type="ECO:0000313" key="2">
    <source>
        <dbReference type="Proteomes" id="UP001597063"/>
    </source>
</evidence>
<accession>A0ABW2Y172</accession>
<evidence type="ECO:0000313" key="1">
    <source>
        <dbReference type="EMBL" id="MFD0692334.1"/>
    </source>
</evidence>
<comment type="caution">
    <text evidence="1">The sequence shown here is derived from an EMBL/GenBank/DDBJ whole genome shotgun (WGS) entry which is preliminary data.</text>
</comment>
<gene>
    <name evidence="1" type="ORF">ACFQZM_48155</name>
</gene>
<keyword evidence="2" id="KW-1185">Reference proteome</keyword>
<reference evidence="2" key="1">
    <citation type="journal article" date="2019" name="Int. J. Syst. Evol. Microbiol.">
        <title>The Global Catalogue of Microorganisms (GCM) 10K type strain sequencing project: providing services to taxonomists for standard genome sequencing and annotation.</title>
        <authorList>
            <consortium name="The Broad Institute Genomics Platform"/>
            <consortium name="The Broad Institute Genome Sequencing Center for Infectious Disease"/>
            <person name="Wu L."/>
            <person name="Ma J."/>
        </authorList>
    </citation>
    <scope>NUCLEOTIDE SEQUENCE [LARGE SCALE GENOMIC DNA]</scope>
    <source>
        <strain evidence="2">JCM 9371</strain>
    </source>
</reference>
<organism evidence="1 2">
    <name type="scientific">Actinomadura fibrosa</name>
    <dbReference type="NCBI Taxonomy" id="111802"/>
    <lineage>
        <taxon>Bacteria</taxon>
        <taxon>Bacillati</taxon>
        <taxon>Actinomycetota</taxon>
        <taxon>Actinomycetes</taxon>
        <taxon>Streptosporangiales</taxon>
        <taxon>Thermomonosporaceae</taxon>
        <taxon>Actinomadura</taxon>
    </lineage>
</organism>
<sequence length="415" mass="46222">MRQTAAATDGTLFTQGSLNDYLQLRLTHALQSVGEIPAEELQFSPQAVAERLIDEYRIDLVELHFGAMTRTPVTETAFVAAADKTPRGARLRRRPGQRMSLIVPFTGNPQLLTSEANTSRRGGGPQATLSENAVIFSVTAELLTEDLIHREIAKMRNELTERVQWANQDVMEWEPQFRVALEREVQRRKGALDHAATLSAALDIPLAPAPEEAQIHVPVRRKAVRIEQGPAFSGDDEPRLADEMYQDVLRTISGMSRAVERLPRTAGHLGEDGFRDLLLFVLNANYEGAARGEVFNCTGKTDILLNWKDRNAFIGECKRWRGKSQLTEAIDQLLGYTGWRDTKAALIVFIEGGSPSEIINKADTAIRAHPAFRSSTPSVDPDLRRDYLMTSPSDPHRYIKMAFLPVIVRSAGRSV</sequence>
<evidence type="ECO:0008006" key="3">
    <source>
        <dbReference type="Google" id="ProtNLM"/>
    </source>
</evidence>
<protein>
    <recommendedName>
        <fullName evidence="3">Restriction endonuclease</fullName>
    </recommendedName>
</protein>